<evidence type="ECO:0000313" key="2">
    <source>
        <dbReference type="Proteomes" id="UP000053244"/>
    </source>
</evidence>
<name>A0A101JF36_9ACTN</name>
<protein>
    <submittedName>
        <fullName evidence="1">Uncharacterized protein</fullName>
    </submittedName>
</protein>
<gene>
    <name evidence="1" type="ORF">ADL15_40240</name>
</gene>
<dbReference type="EMBL" id="LLZH01000311">
    <property type="protein sequence ID" value="KUL25714.1"/>
    <property type="molecule type" value="Genomic_DNA"/>
</dbReference>
<evidence type="ECO:0000313" key="1">
    <source>
        <dbReference type="EMBL" id="KUL25714.1"/>
    </source>
</evidence>
<accession>A0A101JF36</accession>
<sequence length="67" mass="7357">MQRTSALVDVRHAVLVVGALLEMGWSVIAGVQERREIAHPLAPELLVGRVEVAGRYWSLTGRDTTSM</sequence>
<organism evidence="1 2">
    <name type="scientific">Actinoplanes awajinensis subsp. mycoplanecinus</name>
    <dbReference type="NCBI Taxonomy" id="135947"/>
    <lineage>
        <taxon>Bacteria</taxon>
        <taxon>Bacillati</taxon>
        <taxon>Actinomycetota</taxon>
        <taxon>Actinomycetes</taxon>
        <taxon>Micromonosporales</taxon>
        <taxon>Micromonosporaceae</taxon>
        <taxon>Actinoplanes</taxon>
    </lineage>
</organism>
<keyword evidence="2" id="KW-1185">Reference proteome</keyword>
<proteinExistence type="predicted"/>
<reference evidence="1 2" key="1">
    <citation type="submission" date="2015-10" db="EMBL/GenBank/DDBJ databases">
        <authorList>
            <person name="Gilbert D.G."/>
        </authorList>
    </citation>
    <scope>NUCLEOTIDE SEQUENCE [LARGE SCALE GENOMIC DNA]</scope>
    <source>
        <strain evidence="1 2">NRRL B-16712</strain>
    </source>
</reference>
<dbReference type="AlphaFoldDB" id="A0A101JF36"/>
<dbReference type="Proteomes" id="UP000053244">
    <property type="component" value="Unassembled WGS sequence"/>
</dbReference>
<comment type="caution">
    <text evidence="1">The sequence shown here is derived from an EMBL/GenBank/DDBJ whole genome shotgun (WGS) entry which is preliminary data.</text>
</comment>